<evidence type="ECO:0000313" key="5">
    <source>
        <dbReference type="Proteomes" id="UP000006039"/>
    </source>
</evidence>
<accession>J3PHH5</accession>
<dbReference type="InterPro" id="IPR024630">
    <property type="entry name" value="Stc1"/>
</dbReference>
<dbReference type="VEuPathDB" id="FungiDB:GGTG_12955"/>
<dbReference type="RefSeq" id="XP_009229121.1">
    <property type="nucleotide sequence ID" value="XM_009230857.1"/>
</dbReference>
<feature type="region of interest" description="Disordered" evidence="1">
    <location>
        <begin position="164"/>
        <end position="220"/>
    </location>
</feature>
<dbReference type="HOGENOM" id="CLU_1107201_0_0_1"/>
<dbReference type="eggNOG" id="ENOG502RNRS">
    <property type="taxonomic scope" value="Eukaryota"/>
</dbReference>
<sequence length="251" mass="26895">MAEYYQPDGMTLVITPQATAAPVAPRAAAPEPAASGGASGSGPVSARPADRGSNNKYFCCNGQHYCKLEDFTQTQRLKGSGIGRNSTISCRRHTKGNNIELKCLGYCERVLPITSFSKSQRSANGGQRCLQCIEYQLSLEPGRIPLPPPGKHQREYQEEISDNINQQVIPNPREDESTTGAPTTSAASTAGPTDGDDASTIISRATSSASRASGWTKVSSRKTPFAVPAYLGRRADLDEEAYWTDGSDDEC</sequence>
<dbReference type="Pfam" id="PF12898">
    <property type="entry name" value="Stc1"/>
    <property type="match status" value="1"/>
</dbReference>
<dbReference type="AlphaFoldDB" id="J3PHH5"/>
<evidence type="ECO:0000313" key="4">
    <source>
        <dbReference type="EnsemblFungi" id="EJT69336"/>
    </source>
</evidence>
<feature type="region of interest" description="Disordered" evidence="1">
    <location>
        <begin position="20"/>
        <end position="49"/>
    </location>
</feature>
<reference evidence="3" key="2">
    <citation type="submission" date="2010-07" db="EMBL/GenBank/DDBJ databases">
        <authorList>
            <consortium name="The Broad Institute Genome Sequencing Platform"/>
            <consortium name="Broad Institute Genome Sequencing Center for Infectious Disease"/>
            <person name="Ma L.-J."/>
            <person name="Dead R."/>
            <person name="Young S."/>
            <person name="Zeng Q."/>
            <person name="Koehrsen M."/>
            <person name="Alvarado L."/>
            <person name="Berlin A."/>
            <person name="Chapman S.B."/>
            <person name="Chen Z."/>
            <person name="Freedman E."/>
            <person name="Gellesch M."/>
            <person name="Goldberg J."/>
            <person name="Griggs A."/>
            <person name="Gujja S."/>
            <person name="Heilman E.R."/>
            <person name="Heiman D."/>
            <person name="Hepburn T."/>
            <person name="Howarth C."/>
            <person name="Jen D."/>
            <person name="Larson L."/>
            <person name="Mehta T."/>
            <person name="Neiman D."/>
            <person name="Pearson M."/>
            <person name="Roberts A."/>
            <person name="Saif S."/>
            <person name="Shea T."/>
            <person name="Shenoy N."/>
            <person name="Sisk P."/>
            <person name="Stolte C."/>
            <person name="Sykes S."/>
            <person name="Walk T."/>
            <person name="White J."/>
            <person name="Yandava C."/>
            <person name="Haas B."/>
            <person name="Nusbaum C."/>
            <person name="Birren B."/>
        </authorList>
    </citation>
    <scope>NUCLEOTIDE SEQUENCE</scope>
    <source>
        <strain evidence="3">R3-111a-1</strain>
    </source>
</reference>
<dbReference type="EnsemblFungi" id="EJT69336">
    <property type="protein sequence ID" value="EJT69336"/>
    <property type="gene ID" value="GGTG_12955"/>
</dbReference>
<gene>
    <name evidence="4" type="primary">20353413</name>
    <name evidence="3" type="ORF">GGTG_12955</name>
</gene>
<name>J3PHH5_GAET3</name>
<evidence type="ECO:0000259" key="2">
    <source>
        <dbReference type="Pfam" id="PF12898"/>
    </source>
</evidence>
<reference evidence="5" key="1">
    <citation type="submission" date="2010-07" db="EMBL/GenBank/DDBJ databases">
        <title>The genome sequence of Gaeumannomyces graminis var. tritici strain R3-111a-1.</title>
        <authorList>
            <consortium name="The Broad Institute Genome Sequencing Platform"/>
            <person name="Ma L.-J."/>
            <person name="Dead R."/>
            <person name="Young S."/>
            <person name="Zeng Q."/>
            <person name="Koehrsen M."/>
            <person name="Alvarado L."/>
            <person name="Berlin A."/>
            <person name="Chapman S.B."/>
            <person name="Chen Z."/>
            <person name="Freedman E."/>
            <person name="Gellesch M."/>
            <person name="Goldberg J."/>
            <person name="Griggs A."/>
            <person name="Gujja S."/>
            <person name="Heilman E.R."/>
            <person name="Heiman D."/>
            <person name="Hepburn T."/>
            <person name="Howarth C."/>
            <person name="Jen D."/>
            <person name="Larson L."/>
            <person name="Mehta T."/>
            <person name="Neiman D."/>
            <person name="Pearson M."/>
            <person name="Roberts A."/>
            <person name="Saif S."/>
            <person name="Shea T."/>
            <person name="Shenoy N."/>
            <person name="Sisk P."/>
            <person name="Stolte C."/>
            <person name="Sykes S."/>
            <person name="Walk T."/>
            <person name="White J."/>
            <person name="Yandava C."/>
            <person name="Haas B."/>
            <person name="Nusbaum C."/>
            <person name="Birren B."/>
        </authorList>
    </citation>
    <scope>NUCLEOTIDE SEQUENCE [LARGE SCALE GENOMIC DNA]</scope>
    <source>
        <strain evidence="5">R3-111a-1</strain>
    </source>
</reference>
<dbReference type="EMBL" id="GL385404">
    <property type="protein sequence ID" value="EJT69336.1"/>
    <property type="molecule type" value="Genomic_DNA"/>
</dbReference>
<dbReference type="Proteomes" id="UP000006039">
    <property type="component" value="Unassembled WGS sequence"/>
</dbReference>
<evidence type="ECO:0000313" key="3">
    <source>
        <dbReference type="EMBL" id="EJT69336.1"/>
    </source>
</evidence>
<reference evidence="3" key="3">
    <citation type="submission" date="2010-09" db="EMBL/GenBank/DDBJ databases">
        <title>Annotation of Gaeumannomyces graminis var. tritici R3-111a-1.</title>
        <authorList>
            <consortium name="The Broad Institute Genome Sequencing Platform"/>
            <person name="Ma L.-J."/>
            <person name="Dead R."/>
            <person name="Young S.K."/>
            <person name="Zeng Q."/>
            <person name="Gargeya S."/>
            <person name="Fitzgerald M."/>
            <person name="Haas B."/>
            <person name="Abouelleil A."/>
            <person name="Alvarado L."/>
            <person name="Arachchi H.M."/>
            <person name="Berlin A."/>
            <person name="Brown A."/>
            <person name="Chapman S.B."/>
            <person name="Chen Z."/>
            <person name="Dunbar C."/>
            <person name="Freedman E."/>
            <person name="Gearin G."/>
            <person name="Gellesch M."/>
            <person name="Goldberg J."/>
            <person name="Griggs A."/>
            <person name="Gujja S."/>
            <person name="Heiman D."/>
            <person name="Howarth C."/>
            <person name="Larson L."/>
            <person name="Lui A."/>
            <person name="MacDonald P.J.P."/>
            <person name="Mehta T."/>
            <person name="Montmayeur A."/>
            <person name="Murphy C."/>
            <person name="Neiman D."/>
            <person name="Pearson M."/>
            <person name="Priest M."/>
            <person name="Roberts A."/>
            <person name="Saif S."/>
            <person name="Shea T."/>
            <person name="Shenoy N."/>
            <person name="Sisk P."/>
            <person name="Stolte C."/>
            <person name="Sykes S."/>
            <person name="Yandava C."/>
            <person name="Wortman J."/>
            <person name="Nusbaum C."/>
            <person name="Birren B."/>
        </authorList>
    </citation>
    <scope>NUCLEOTIDE SEQUENCE</scope>
    <source>
        <strain evidence="3">R3-111a-1</strain>
    </source>
</reference>
<reference evidence="4" key="4">
    <citation type="journal article" date="2015" name="G3 (Bethesda)">
        <title>Genome sequences of three phytopathogenic species of the Magnaporthaceae family of fungi.</title>
        <authorList>
            <person name="Okagaki L.H."/>
            <person name="Nunes C.C."/>
            <person name="Sailsbery J."/>
            <person name="Clay B."/>
            <person name="Brown D."/>
            <person name="John T."/>
            <person name="Oh Y."/>
            <person name="Young N."/>
            <person name="Fitzgerald M."/>
            <person name="Haas B.J."/>
            <person name="Zeng Q."/>
            <person name="Young S."/>
            <person name="Adiconis X."/>
            <person name="Fan L."/>
            <person name="Levin J.Z."/>
            <person name="Mitchell T.K."/>
            <person name="Okubara P.A."/>
            <person name="Farman M.L."/>
            <person name="Kohn L.M."/>
            <person name="Birren B."/>
            <person name="Ma L.-J."/>
            <person name="Dean R.A."/>
        </authorList>
    </citation>
    <scope>NUCLEOTIDE SEQUENCE</scope>
    <source>
        <strain evidence="4">R3-111a-1</strain>
    </source>
</reference>
<reference evidence="4" key="5">
    <citation type="submission" date="2018-04" db="UniProtKB">
        <authorList>
            <consortium name="EnsemblFungi"/>
        </authorList>
    </citation>
    <scope>IDENTIFICATION</scope>
    <source>
        <strain evidence="4">R3-111a-1</strain>
    </source>
</reference>
<feature type="compositionally biased region" description="Low complexity" evidence="1">
    <location>
        <begin position="20"/>
        <end position="47"/>
    </location>
</feature>
<evidence type="ECO:0000256" key="1">
    <source>
        <dbReference type="SAM" id="MobiDB-lite"/>
    </source>
</evidence>
<keyword evidence="5" id="KW-1185">Reference proteome</keyword>
<dbReference type="STRING" id="644352.J3PHH5"/>
<feature type="domain" description="Stc1" evidence="2">
    <location>
        <begin position="59"/>
        <end position="133"/>
    </location>
</feature>
<protein>
    <recommendedName>
        <fullName evidence="2">Stc1 domain-containing protein</fullName>
    </recommendedName>
</protein>
<dbReference type="GeneID" id="20353413"/>
<dbReference type="OrthoDB" id="3514033at2759"/>
<organism evidence="3">
    <name type="scientific">Gaeumannomyces tritici (strain R3-111a-1)</name>
    <name type="common">Wheat and barley take-all root rot fungus</name>
    <name type="synonym">Gaeumannomyces graminis var. tritici</name>
    <dbReference type="NCBI Taxonomy" id="644352"/>
    <lineage>
        <taxon>Eukaryota</taxon>
        <taxon>Fungi</taxon>
        <taxon>Dikarya</taxon>
        <taxon>Ascomycota</taxon>
        <taxon>Pezizomycotina</taxon>
        <taxon>Sordariomycetes</taxon>
        <taxon>Sordariomycetidae</taxon>
        <taxon>Magnaporthales</taxon>
        <taxon>Magnaporthaceae</taxon>
        <taxon>Gaeumannomyces</taxon>
    </lineage>
</organism>
<feature type="compositionally biased region" description="Low complexity" evidence="1">
    <location>
        <begin position="178"/>
        <end position="213"/>
    </location>
</feature>
<proteinExistence type="predicted"/>